<comment type="subcellular location">
    <subcellularLocation>
        <location evidence="1">Membrane</location>
        <topology evidence="1">Multi-pass membrane protein</topology>
    </subcellularLocation>
</comment>
<reference evidence="12" key="1">
    <citation type="submission" date="2022-03" db="EMBL/GenBank/DDBJ databases">
        <authorList>
            <person name="Martin C."/>
        </authorList>
    </citation>
    <scope>NUCLEOTIDE SEQUENCE</scope>
</reference>
<dbReference type="Proteomes" id="UP000749559">
    <property type="component" value="Unassembled WGS sequence"/>
</dbReference>
<dbReference type="OrthoDB" id="8065060at2759"/>
<evidence type="ECO:0000256" key="2">
    <source>
        <dbReference type="ARBA" id="ARBA00022448"/>
    </source>
</evidence>
<protein>
    <submittedName>
        <fullName evidence="12">Uncharacterized protein</fullName>
    </submittedName>
</protein>
<sequence>MDGVGKDEKNSDEDKDSSLRDILGNFASSTTAHGCERIDKSTSTIARVIWATIFIGCTIAAIVCIAALLEKYFQYPSKDVYEMNSDKIEFPSISFCSLKPIVSSYKKRVAKMEPGNPYMEIDKAIKNIDGVLDYLSQENNTQNNLYQRLKEMYYLFASYTSMYIHATDETRSLGHQLEDLLLSCKVNMMSCVNMPDVKIKQFDNALYWNCYTFNWKDYNTTGESEPYVEMVGGLSGFQATFFLDNIDTLESYYNPMCPIDGSVGAKLIIHRPGSRPDPLREGLEVPVGFSTNVAVSKKKRELIGQPWGDCENREKLDGAPYRYDQANCERGCQQKEIVKKCGCVSPWLPVSDEQKNISWCGKFNLDNFNSASPNLTILDKDLIPFECHMMMTKMTPNVTECDCPPACENHMYEYKTSQSQWLLGGNRLNFYQSVVNRMGDSYINSSMYHLLDAALNSNDSAENFKNRNLVSQNFLRVNIFFDSMHTDLIRRVEEYTFTDMISGVGGGFGVYVGFSIVTMCEFVVLFASLVTALIQRYGLRQNKVAMESAPTHVHIIHVKHANNHLADVD</sequence>
<evidence type="ECO:0000313" key="13">
    <source>
        <dbReference type="Proteomes" id="UP000749559"/>
    </source>
</evidence>
<evidence type="ECO:0000256" key="4">
    <source>
        <dbReference type="ARBA" id="ARBA00022692"/>
    </source>
</evidence>
<dbReference type="PANTHER" id="PTHR11690:SF248">
    <property type="entry name" value="PICKPOCKET 17, ISOFORM A"/>
    <property type="match status" value="1"/>
</dbReference>
<evidence type="ECO:0000256" key="11">
    <source>
        <dbReference type="RuleBase" id="RU000679"/>
    </source>
</evidence>
<dbReference type="Gene3D" id="1.10.287.770">
    <property type="entry name" value="YojJ-like"/>
    <property type="match status" value="1"/>
</dbReference>
<evidence type="ECO:0000256" key="5">
    <source>
        <dbReference type="ARBA" id="ARBA00022989"/>
    </source>
</evidence>
<evidence type="ECO:0000313" key="12">
    <source>
        <dbReference type="EMBL" id="CAH1794805.1"/>
    </source>
</evidence>
<organism evidence="12 13">
    <name type="scientific">Owenia fusiformis</name>
    <name type="common">Polychaete worm</name>
    <dbReference type="NCBI Taxonomy" id="6347"/>
    <lineage>
        <taxon>Eukaryota</taxon>
        <taxon>Metazoa</taxon>
        <taxon>Spiralia</taxon>
        <taxon>Lophotrochozoa</taxon>
        <taxon>Annelida</taxon>
        <taxon>Polychaeta</taxon>
        <taxon>Sedentaria</taxon>
        <taxon>Canalipalpata</taxon>
        <taxon>Sabellida</taxon>
        <taxon>Oweniida</taxon>
        <taxon>Oweniidae</taxon>
        <taxon>Owenia</taxon>
    </lineage>
</organism>
<dbReference type="GO" id="GO:0015280">
    <property type="term" value="F:ligand-gated sodium channel activity"/>
    <property type="evidence" value="ECO:0007669"/>
    <property type="project" value="TreeGrafter"/>
</dbReference>
<keyword evidence="2 11" id="KW-0813">Transport</keyword>
<keyword evidence="13" id="KW-1185">Reference proteome</keyword>
<keyword evidence="4 11" id="KW-0812">Transmembrane</keyword>
<evidence type="ECO:0000256" key="8">
    <source>
        <dbReference type="ARBA" id="ARBA00023136"/>
    </source>
</evidence>
<evidence type="ECO:0000256" key="3">
    <source>
        <dbReference type="ARBA" id="ARBA00022461"/>
    </source>
</evidence>
<keyword evidence="10 11" id="KW-0407">Ion channel</keyword>
<dbReference type="EMBL" id="CAIIXF020000009">
    <property type="protein sequence ID" value="CAH1794805.1"/>
    <property type="molecule type" value="Genomic_DNA"/>
</dbReference>
<dbReference type="AlphaFoldDB" id="A0A8J1XYF3"/>
<dbReference type="GO" id="GO:0005886">
    <property type="term" value="C:plasma membrane"/>
    <property type="evidence" value="ECO:0007669"/>
    <property type="project" value="TreeGrafter"/>
</dbReference>
<dbReference type="Gene3D" id="2.60.470.10">
    <property type="entry name" value="Acid-sensing ion channels like domains"/>
    <property type="match status" value="1"/>
</dbReference>
<proteinExistence type="inferred from homology"/>
<keyword evidence="7 11" id="KW-0406">Ion transport</keyword>
<keyword evidence="8" id="KW-0472">Membrane</keyword>
<dbReference type="InterPro" id="IPR001873">
    <property type="entry name" value="ENaC"/>
</dbReference>
<comment type="similarity">
    <text evidence="11">Belongs to the amiloride-sensitive sodium channel (TC 1.A.6) family.</text>
</comment>
<evidence type="ECO:0000256" key="1">
    <source>
        <dbReference type="ARBA" id="ARBA00004141"/>
    </source>
</evidence>
<evidence type="ECO:0000256" key="9">
    <source>
        <dbReference type="ARBA" id="ARBA00023201"/>
    </source>
</evidence>
<keyword evidence="5" id="KW-1133">Transmembrane helix</keyword>
<dbReference type="PRINTS" id="PR01078">
    <property type="entry name" value="AMINACHANNEL"/>
</dbReference>
<gene>
    <name evidence="12" type="ORF">OFUS_LOCUS19444</name>
</gene>
<evidence type="ECO:0000256" key="6">
    <source>
        <dbReference type="ARBA" id="ARBA00023053"/>
    </source>
</evidence>
<dbReference type="Pfam" id="PF00858">
    <property type="entry name" value="ASC"/>
    <property type="match status" value="1"/>
</dbReference>
<dbReference type="PANTHER" id="PTHR11690">
    <property type="entry name" value="AMILORIDE-SENSITIVE SODIUM CHANNEL-RELATED"/>
    <property type="match status" value="1"/>
</dbReference>
<evidence type="ECO:0000256" key="7">
    <source>
        <dbReference type="ARBA" id="ARBA00023065"/>
    </source>
</evidence>
<evidence type="ECO:0000256" key="10">
    <source>
        <dbReference type="ARBA" id="ARBA00023303"/>
    </source>
</evidence>
<accession>A0A8J1XYF3</accession>
<comment type="caution">
    <text evidence="12">The sequence shown here is derived from an EMBL/GenBank/DDBJ whole genome shotgun (WGS) entry which is preliminary data.</text>
</comment>
<keyword evidence="6" id="KW-0915">Sodium</keyword>
<name>A0A8J1XYF3_OWEFU</name>
<keyword evidence="3 11" id="KW-0894">Sodium channel</keyword>
<keyword evidence="9 11" id="KW-0739">Sodium transport</keyword>